<name>A0A6H5IGC3_9HYME</name>
<keyword evidence="2" id="KW-1185">Reference proteome</keyword>
<dbReference type="EMBL" id="CADCXV010000794">
    <property type="protein sequence ID" value="CAB0035572.1"/>
    <property type="molecule type" value="Genomic_DNA"/>
</dbReference>
<organism evidence="1 2">
    <name type="scientific">Trichogramma brassicae</name>
    <dbReference type="NCBI Taxonomy" id="86971"/>
    <lineage>
        <taxon>Eukaryota</taxon>
        <taxon>Metazoa</taxon>
        <taxon>Ecdysozoa</taxon>
        <taxon>Arthropoda</taxon>
        <taxon>Hexapoda</taxon>
        <taxon>Insecta</taxon>
        <taxon>Pterygota</taxon>
        <taxon>Neoptera</taxon>
        <taxon>Endopterygota</taxon>
        <taxon>Hymenoptera</taxon>
        <taxon>Apocrita</taxon>
        <taxon>Proctotrupomorpha</taxon>
        <taxon>Chalcidoidea</taxon>
        <taxon>Trichogrammatidae</taxon>
        <taxon>Trichogramma</taxon>
    </lineage>
</organism>
<gene>
    <name evidence="1" type="ORF">TBRA_LOCUS7464</name>
</gene>
<evidence type="ECO:0000313" key="2">
    <source>
        <dbReference type="Proteomes" id="UP000479190"/>
    </source>
</evidence>
<accession>A0A6H5IGC3</accession>
<dbReference type="Proteomes" id="UP000479190">
    <property type="component" value="Unassembled WGS sequence"/>
</dbReference>
<reference evidence="1 2" key="1">
    <citation type="submission" date="2020-02" db="EMBL/GenBank/DDBJ databases">
        <authorList>
            <person name="Ferguson B K."/>
        </authorList>
    </citation>
    <scope>NUCLEOTIDE SEQUENCE [LARGE SCALE GENOMIC DNA]</scope>
</reference>
<protein>
    <submittedName>
        <fullName evidence="1">Uncharacterized protein</fullName>
    </submittedName>
</protein>
<dbReference type="AlphaFoldDB" id="A0A6H5IGC3"/>
<evidence type="ECO:0000313" key="1">
    <source>
        <dbReference type="EMBL" id="CAB0035572.1"/>
    </source>
</evidence>
<proteinExistence type="predicted"/>
<sequence length="185" mass="21222">MLNLNSGHGIGGVGVLLLQAQAINSSSDQLQRERERDPYIRDLSVDTVSSFFASDRCTQSTSSQSDGEREKLNFYPKLKKENLQRNKCKKQNLFNFQTAGNTTLASKLMQLLRSSRVPTTFQINLDRLMQLLRSSRVPTTFQINLDRYLIIALSYGKVQFYGFYLTRTRLIEFEKENSNPRGPLE</sequence>